<evidence type="ECO:0000256" key="2">
    <source>
        <dbReference type="SAM" id="MobiDB-lite"/>
    </source>
</evidence>
<dbReference type="EMBL" id="CAJJDP010000027">
    <property type="protein sequence ID" value="CAD8152881.1"/>
    <property type="molecule type" value="Genomic_DNA"/>
</dbReference>
<gene>
    <name evidence="3" type="ORF">POCTA_138.1.T0270086</name>
</gene>
<protein>
    <submittedName>
        <fullName evidence="3">Uncharacterized protein</fullName>
    </submittedName>
</protein>
<name>A0A8S1TFJ6_PAROT</name>
<evidence type="ECO:0000313" key="3">
    <source>
        <dbReference type="EMBL" id="CAD8152881.1"/>
    </source>
</evidence>
<proteinExistence type="predicted"/>
<feature type="region of interest" description="Disordered" evidence="2">
    <location>
        <begin position="166"/>
        <end position="207"/>
    </location>
</feature>
<keyword evidence="1" id="KW-0175">Coiled coil</keyword>
<evidence type="ECO:0000256" key="1">
    <source>
        <dbReference type="SAM" id="Coils"/>
    </source>
</evidence>
<comment type="caution">
    <text evidence="3">The sequence shown here is derived from an EMBL/GenBank/DDBJ whole genome shotgun (WGS) entry which is preliminary data.</text>
</comment>
<reference evidence="3" key="1">
    <citation type="submission" date="2021-01" db="EMBL/GenBank/DDBJ databases">
        <authorList>
            <consortium name="Genoscope - CEA"/>
            <person name="William W."/>
        </authorList>
    </citation>
    <scope>NUCLEOTIDE SEQUENCE</scope>
</reference>
<dbReference type="Proteomes" id="UP000683925">
    <property type="component" value="Unassembled WGS sequence"/>
</dbReference>
<dbReference type="OrthoDB" id="306019at2759"/>
<feature type="coiled-coil region" evidence="1">
    <location>
        <begin position="16"/>
        <end position="49"/>
    </location>
</feature>
<feature type="compositionally biased region" description="Polar residues" evidence="2">
    <location>
        <begin position="173"/>
        <end position="191"/>
    </location>
</feature>
<feature type="coiled-coil region" evidence="1">
    <location>
        <begin position="79"/>
        <end position="152"/>
    </location>
</feature>
<evidence type="ECO:0000313" key="4">
    <source>
        <dbReference type="Proteomes" id="UP000683925"/>
    </source>
</evidence>
<dbReference type="OMA" id="QHEMKIF"/>
<keyword evidence="4" id="KW-1185">Reference proteome</keyword>
<dbReference type="AlphaFoldDB" id="A0A8S1TFJ6"/>
<sequence>MLTNSSTDYILENTLKEILSDMLQLLEQNIRSEEELHHIQEQLQDYENLQQLAETMKFIFQALKKKFKENNYQQKFFKCEPKSQNYEKLEQAVQKYEQEIRIHIRAQHEMKIFIETIQQQLEESEQIRKEYLKETTQMIQKLKKENYNLIQQLKYYTQTYKQQTALNSRRDSTQTINQTLQKQPSKSNHLGNESGKQDQHNNSQNMKLQQTQNNSLNELLKNKDSQKSLTQRPLISNRNKSYSVGISKQNLINSSLIQKLILEQASKRKSLHADSHRSKGCLDQQKLSNN</sequence>
<accession>A0A8S1TFJ6</accession>
<feature type="region of interest" description="Disordered" evidence="2">
    <location>
        <begin position="269"/>
        <end position="290"/>
    </location>
</feature>
<organism evidence="3 4">
    <name type="scientific">Paramecium octaurelia</name>
    <dbReference type="NCBI Taxonomy" id="43137"/>
    <lineage>
        <taxon>Eukaryota</taxon>
        <taxon>Sar</taxon>
        <taxon>Alveolata</taxon>
        <taxon>Ciliophora</taxon>
        <taxon>Intramacronucleata</taxon>
        <taxon>Oligohymenophorea</taxon>
        <taxon>Peniculida</taxon>
        <taxon>Parameciidae</taxon>
        <taxon>Paramecium</taxon>
    </lineage>
</organism>